<sequence>MFPDESARSHDRGGAGGDWSCSMTFWSAKGPSRPLILLVDDEEEILVALTDLLEDQYEILSTTDPLKALDLLRAHRDVATIISDQRMPGLTGDQLLMQARAFSDARSILLTGYADLEAVVSALNQGQVQAYVHKPWDSDALRSLIGEVTQHCLAQRALRTEQALLRGLMEALPIGLVFSDRDGRCIRSNVRDESESGAENEQAHFPENLWSEITAMREDVRVSGQEERLVGEVLTEGEGRSVTRWHELTRLALAWPEGASRADAWQVSMDRDVTSRVVMESRLRQAEKLQSLGTLAGGIAHDFNNLLAAISGSLELLEDIAEFDEASLALLRNAADSAQRGAVLTRRLLQFGRPREARLSAVSLGQLLPGLTDLLRQSLKKRGVPASAAPCALCVEDVPPDLPLVWSDADQLEMALLNLCVNARDAMADGGTVRISAHVVEQKRTGLPVECCPDRAVALEVVDEGEGMPPEVAARIFDPFFTTKDVGRGTGLGLSSVYGFLSRSYGEIVVDSVVGRGTRMTLLLPVARGSQERVAVPQLQGAKLERRLKVLVLDDEAPVRMVTAGFLAQDGHEVTAVASLADALKRVDPASPFELAIIDMRMPDHDGLACAEALLKAVPGLRVLFISGHTDDMPAPENGLLLPKPFTQESLQRAVAETMRSVDGGAS</sequence>
<dbReference type="HOGENOM" id="CLU_000445_114_51_5"/>
<dbReference type="InterPro" id="IPR035965">
    <property type="entry name" value="PAS-like_dom_sf"/>
</dbReference>
<comment type="catalytic activity">
    <reaction evidence="1">
        <text>ATP + protein L-histidine = ADP + protein N-phospho-L-histidine.</text>
        <dbReference type="EC" id="2.7.13.3"/>
    </reaction>
</comment>
<dbReference type="STRING" id="290633.GOX0269"/>
<dbReference type="InterPro" id="IPR003661">
    <property type="entry name" value="HisK_dim/P_dom"/>
</dbReference>
<keyword evidence="8" id="KW-1185">Reference proteome</keyword>
<evidence type="ECO:0000313" key="7">
    <source>
        <dbReference type="EMBL" id="AAW60052.1"/>
    </source>
</evidence>
<dbReference type="SUPFAM" id="SSF55785">
    <property type="entry name" value="PYP-like sensor domain (PAS domain)"/>
    <property type="match status" value="1"/>
</dbReference>
<dbReference type="InterPro" id="IPR001789">
    <property type="entry name" value="Sig_transdc_resp-reg_receiver"/>
</dbReference>
<dbReference type="InterPro" id="IPR036890">
    <property type="entry name" value="HATPase_C_sf"/>
</dbReference>
<dbReference type="InterPro" id="IPR036097">
    <property type="entry name" value="HisK_dim/P_sf"/>
</dbReference>
<reference evidence="7 8" key="1">
    <citation type="journal article" date="2005" name="Nat. Biotechnol.">
        <title>Complete genome sequence of the acetic acid bacterium Gluconobacter oxydans.</title>
        <authorList>
            <person name="Prust C."/>
            <person name="Hoffmeister M."/>
            <person name="Liesegang H."/>
            <person name="Wiezer A."/>
            <person name="Fricke W.F."/>
            <person name="Ehrenreich A."/>
            <person name="Gottschalk G."/>
            <person name="Deppenmeier U."/>
        </authorList>
    </citation>
    <scope>NUCLEOTIDE SEQUENCE [LARGE SCALE GENOMIC DNA]</scope>
    <source>
        <strain evidence="7 8">621H</strain>
    </source>
</reference>
<dbReference type="InterPro" id="IPR005467">
    <property type="entry name" value="His_kinase_dom"/>
</dbReference>
<dbReference type="InterPro" id="IPR003594">
    <property type="entry name" value="HATPase_dom"/>
</dbReference>
<feature type="domain" description="Histidine kinase" evidence="5">
    <location>
        <begin position="298"/>
        <end position="528"/>
    </location>
</feature>
<dbReference type="PANTHER" id="PTHR43065">
    <property type="entry name" value="SENSOR HISTIDINE KINASE"/>
    <property type="match status" value="1"/>
</dbReference>
<dbReference type="InterPro" id="IPR011006">
    <property type="entry name" value="CheY-like_superfamily"/>
</dbReference>
<evidence type="ECO:0000313" key="8">
    <source>
        <dbReference type="Proteomes" id="UP000006375"/>
    </source>
</evidence>
<dbReference type="SMART" id="SM00448">
    <property type="entry name" value="REC"/>
    <property type="match status" value="2"/>
</dbReference>
<dbReference type="KEGG" id="gox:GOX0269"/>
<dbReference type="Proteomes" id="UP000006375">
    <property type="component" value="Chromosome"/>
</dbReference>
<keyword evidence="7" id="KW-0418">Kinase</keyword>
<gene>
    <name evidence="7" type="ordered locus">GOX0269</name>
</gene>
<dbReference type="Gene3D" id="1.10.287.130">
    <property type="match status" value="1"/>
</dbReference>
<dbReference type="EC" id="2.7.13.3" evidence="2"/>
<dbReference type="eggNOG" id="COG3437">
    <property type="taxonomic scope" value="Bacteria"/>
</dbReference>
<keyword evidence="7" id="KW-0808">Transferase</keyword>
<dbReference type="SUPFAM" id="SSF55874">
    <property type="entry name" value="ATPase domain of HSP90 chaperone/DNA topoisomerase II/histidine kinase"/>
    <property type="match status" value="1"/>
</dbReference>
<dbReference type="PRINTS" id="PR00344">
    <property type="entry name" value="BCTRLSENSOR"/>
</dbReference>
<dbReference type="CDD" id="cd00082">
    <property type="entry name" value="HisKA"/>
    <property type="match status" value="1"/>
</dbReference>
<dbReference type="Pfam" id="PF02518">
    <property type="entry name" value="HATPase_c"/>
    <property type="match status" value="1"/>
</dbReference>
<feature type="domain" description="Response regulatory" evidence="6">
    <location>
        <begin position="549"/>
        <end position="659"/>
    </location>
</feature>
<keyword evidence="3 4" id="KW-0597">Phosphoprotein</keyword>
<dbReference type="SMART" id="SM00388">
    <property type="entry name" value="HisKA"/>
    <property type="match status" value="1"/>
</dbReference>
<feature type="modified residue" description="4-aspartylphosphate" evidence="4">
    <location>
        <position position="84"/>
    </location>
</feature>
<dbReference type="AlphaFoldDB" id="Q5FU94"/>
<proteinExistence type="predicted"/>
<dbReference type="GO" id="GO:0000155">
    <property type="term" value="F:phosphorelay sensor kinase activity"/>
    <property type="evidence" value="ECO:0007669"/>
    <property type="project" value="InterPro"/>
</dbReference>
<dbReference type="InterPro" id="IPR004358">
    <property type="entry name" value="Sig_transdc_His_kin-like_C"/>
</dbReference>
<name>Q5FU94_GLUOX</name>
<evidence type="ECO:0000259" key="6">
    <source>
        <dbReference type="PROSITE" id="PS50110"/>
    </source>
</evidence>
<dbReference type="Gene3D" id="3.30.565.10">
    <property type="entry name" value="Histidine kinase-like ATPase, C-terminal domain"/>
    <property type="match status" value="1"/>
</dbReference>
<evidence type="ECO:0000256" key="2">
    <source>
        <dbReference type="ARBA" id="ARBA00012438"/>
    </source>
</evidence>
<dbReference type="PROSITE" id="PS50109">
    <property type="entry name" value="HIS_KIN"/>
    <property type="match status" value="1"/>
</dbReference>
<dbReference type="SMART" id="SM00387">
    <property type="entry name" value="HATPase_c"/>
    <property type="match status" value="1"/>
</dbReference>
<dbReference type="eggNOG" id="COG4191">
    <property type="taxonomic scope" value="Bacteria"/>
</dbReference>
<accession>Q5FU94</accession>
<dbReference type="eggNOG" id="COG0784">
    <property type="taxonomic scope" value="Bacteria"/>
</dbReference>
<evidence type="ECO:0000259" key="5">
    <source>
        <dbReference type="PROSITE" id="PS50109"/>
    </source>
</evidence>
<dbReference type="SUPFAM" id="SSF52172">
    <property type="entry name" value="CheY-like"/>
    <property type="match status" value="2"/>
</dbReference>
<evidence type="ECO:0000256" key="4">
    <source>
        <dbReference type="PROSITE-ProRule" id="PRU00169"/>
    </source>
</evidence>
<protein>
    <recommendedName>
        <fullName evidence="2">histidine kinase</fullName>
        <ecNumber evidence="2">2.7.13.3</ecNumber>
    </recommendedName>
</protein>
<evidence type="ECO:0000256" key="3">
    <source>
        <dbReference type="ARBA" id="ARBA00022553"/>
    </source>
</evidence>
<feature type="domain" description="Response regulatory" evidence="6">
    <location>
        <begin position="35"/>
        <end position="149"/>
    </location>
</feature>
<dbReference type="Pfam" id="PF00072">
    <property type="entry name" value="Response_reg"/>
    <property type="match status" value="2"/>
</dbReference>
<dbReference type="PANTHER" id="PTHR43065:SF42">
    <property type="entry name" value="TWO-COMPONENT SENSOR PPRA"/>
    <property type="match status" value="1"/>
</dbReference>
<feature type="modified residue" description="4-aspartylphosphate" evidence="4">
    <location>
        <position position="599"/>
    </location>
</feature>
<dbReference type="Gene3D" id="3.40.50.2300">
    <property type="match status" value="2"/>
</dbReference>
<dbReference type="PROSITE" id="PS50110">
    <property type="entry name" value="RESPONSE_REGULATORY"/>
    <property type="match status" value="2"/>
</dbReference>
<organism evidence="7 8">
    <name type="scientific">Gluconobacter oxydans (strain 621H)</name>
    <name type="common">Gluconobacter suboxydans</name>
    <dbReference type="NCBI Taxonomy" id="290633"/>
    <lineage>
        <taxon>Bacteria</taxon>
        <taxon>Pseudomonadati</taxon>
        <taxon>Pseudomonadota</taxon>
        <taxon>Alphaproteobacteria</taxon>
        <taxon>Acetobacterales</taxon>
        <taxon>Acetobacteraceae</taxon>
        <taxon>Gluconobacter</taxon>
    </lineage>
</organism>
<evidence type="ECO:0000256" key="1">
    <source>
        <dbReference type="ARBA" id="ARBA00000085"/>
    </source>
</evidence>
<dbReference type="SUPFAM" id="SSF47384">
    <property type="entry name" value="Homodimeric domain of signal transducing histidine kinase"/>
    <property type="match status" value="1"/>
</dbReference>
<dbReference type="Pfam" id="PF00512">
    <property type="entry name" value="HisKA"/>
    <property type="match status" value="1"/>
</dbReference>
<dbReference type="EMBL" id="CP000009">
    <property type="protein sequence ID" value="AAW60052.1"/>
    <property type="molecule type" value="Genomic_DNA"/>
</dbReference>